<dbReference type="GO" id="GO:0006355">
    <property type="term" value="P:regulation of DNA-templated transcription"/>
    <property type="evidence" value="ECO:0007669"/>
    <property type="project" value="InterPro"/>
</dbReference>
<dbReference type="OrthoDB" id="1090267at2"/>
<dbReference type="InterPro" id="IPR035965">
    <property type="entry name" value="PAS-like_dom_sf"/>
</dbReference>
<evidence type="ECO:0000313" key="3">
    <source>
        <dbReference type="EMBL" id="SHJ77080.1"/>
    </source>
</evidence>
<gene>
    <name evidence="3" type="ORF">SAMN05444280_12930</name>
</gene>
<dbReference type="STRING" id="1168035.SAMN05444280_12930"/>
<dbReference type="InterPro" id="IPR001610">
    <property type="entry name" value="PAC"/>
</dbReference>
<dbReference type="PROSITE" id="PS50113">
    <property type="entry name" value="PAC"/>
    <property type="match status" value="1"/>
</dbReference>
<keyword evidence="1" id="KW-0175">Coiled coil</keyword>
<proteinExistence type="predicted"/>
<dbReference type="CDD" id="cd00130">
    <property type="entry name" value="PAS"/>
    <property type="match status" value="1"/>
</dbReference>
<dbReference type="InterPro" id="IPR000700">
    <property type="entry name" value="PAS-assoc_C"/>
</dbReference>
<feature type="coiled-coil region" evidence="1">
    <location>
        <begin position="166"/>
        <end position="228"/>
    </location>
</feature>
<accession>A0A1M6M151</accession>
<feature type="domain" description="PAC" evidence="2">
    <location>
        <begin position="116"/>
        <end position="168"/>
    </location>
</feature>
<dbReference type="Gene3D" id="3.30.450.20">
    <property type="entry name" value="PAS domain"/>
    <property type="match status" value="1"/>
</dbReference>
<keyword evidence="4" id="KW-1185">Reference proteome</keyword>
<dbReference type="EMBL" id="FQZE01000029">
    <property type="protein sequence ID" value="SHJ77080.1"/>
    <property type="molecule type" value="Genomic_DNA"/>
</dbReference>
<dbReference type="Pfam" id="PF13426">
    <property type="entry name" value="PAS_9"/>
    <property type="match status" value="1"/>
</dbReference>
<dbReference type="GO" id="GO:0003677">
    <property type="term" value="F:DNA binding"/>
    <property type="evidence" value="ECO:0007669"/>
    <property type="project" value="InterPro"/>
</dbReference>
<dbReference type="SUPFAM" id="SSF46894">
    <property type="entry name" value="C-terminal effector domain of the bipartite response regulators"/>
    <property type="match status" value="1"/>
</dbReference>
<organism evidence="3 4">
    <name type="scientific">Tangfeifania diversioriginum</name>
    <dbReference type="NCBI Taxonomy" id="1168035"/>
    <lineage>
        <taxon>Bacteria</taxon>
        <taxon>Pseudomonadati</taxon>
        <taxon>Bacteroidota</taxon>
        <taxon>Bacteroidia</taxon>
        <taxon>Marinilabiliales</taxon>
        <taxon>Prolixibacteraceae</taxon>
        <taxon>Tangfeifania</taxon>
    </lineage>
</organism>
<sequence length="329" mass="38494">MSGRQNEQASNRAKELELKLSELKFEFEEVKAQLHEEQEQRLFYQRIADFTFSWELWFHPNGKINYCSPSCHDLTGYTANQVMLAPSVSELIVYNPDREKFDTFISGALDQMFVKPSLEFRILTRTRQMRWCSINVRGVYSRQGRYLGIRASVHDTTKLKRALGHINNLSEGREIESRNKQRLKSELEMKERDLITFLLQLSQKNELIATVTRQLKRLKEEAPNQKSERMQQLLKLLDKAAVTTIDWEMVESQLEKLHPGYMDRLLQKHPRISSNDKKLCACLRLGLSSKEIAGLKNQSPQSVEVARVRLRRKLKVSHEERLANYLSEI</sequence>
<feature type="coiled-coil region" evidence="1">
    <location>
        <begin position="6"/>
        <end position="40"/>
    </location>
</feature>
<dbReference type="InterPro" id="IPR000014">
    <property type="entry name" value="PAS"/>
</dbReference>
<dbReference type="Proteomes" id="UP000184050">
    <property type="component" value="Unassembled WGS sequence"/>
</dbReference>
<dbReference type="SMART" id="SM00086">
    <property type="entry name" value="PAC"/>
    <property type="match status" value="1"/>
</dbReference>
<dbReference type="InterPro" id="IPR036388">
    <property type="entry name" value="WH-like_DNA-bd_sf"/>
</dbReference>
<dbReference type="NCBIfam" id="TIGR00229">
    <property type="entry name" value="sensory_box"/>
    <property type="match status" value="1"/>
</dbReference>
<name>A0A1M6M151_9BACT</name>
<evidence type="ECO:0000259" key="2">
    <source>
        <dbReference type="PROSITE" id="PS50113"/>
    </source>
</evidence>
<dbReference type="Gene3D" id="1.10.10.10">
    <property type="entry name" value="Winged helix-like DNA-binding domain superfamily/Winged helix DNA-binding domain"/>
    <property type="match status" value="1"/>
</dbReference>
<protein>
    <submittedName>
        <fullName evidence="3">PAS domain S-box-containing protein</fullName>
    </submittedName>
</protein>
<evidence type="ECO:0000313" key="4">
    <source>
        <dbReference type="Proteomes" id="UP000184050"/>
    </source>
</evidence>
<dbReference type="AlphaFoldDB" id="A0A1M6M151"/>
<evidence type="ECO:0000256" key="1">
    <source>
        <dbReference type="SAM" id="Coils"/>
    </source>
</evidence>
<dbReference type="InterPro" id="IPR016032">
    <property type="entry name" value="Sig_transdc_resp-reg_C-effctor"/>
</dbReference>
<dbReference type="RefSeq" id="WP_073172046.1">
    <property type="nucleotide sequence ID" value="NZ_FQZE01000029.1"/>
</dbReference>
<reference evidence="3 4" key="1">
    <citation type="submission" date="2016-11" db="EMBL/GenBank/DDBJ databases">
        <authorList>
            <person name="Jaros S."/>
            <person name="Januszkiewicz K."/>
            <person name="Wedrychowicz H."/>
        </authorList>
    </citation>
    <scope>NUCLEOTIDE SEQUENCE [LARGE SCALE GENOMIC DNA]</scope>
    <source>
        <strain evidence="3 4">DSM 27063</strain>
    </source>
</reference>
<dbReference type="SUPFAM" id="SSF55785">
    <property type="entry name" value="PYP-like sensor domain (PAS domain)"/>
    <property type="match status" value="1"/>
</dbReference>